<reference evidence="4 5" key="1">
    <citation type="submission" date="2020-07" db="EMBL/GenBank/DDBJ databases">
        <title>Sequencing the genomes of 1000 actinobacteria strains.</title>
        <authorList>
            <person name="Klenk H.-P."/>
        </authorList>
    </citation>
    <scope>NUCLEOTIDE SEQUENCE [LARGE SCALE GENOMIC DNA]</scope>
    <source>
        <strain evidence="4 5">DSM 42178</strain>
    </source>
</reference>
<evidence type="ECO:0000256" key="1">
    <source>
        <dbReference type="ARBA" id="ARBA00022723"/>
    </source>
</evidence>
<gene>
    <name evidence="4" type="ORF">FHU37_004817</name>
</gene>
<dbReference type="EC" id="3.5.1.18" evidence="4"/>
<keyword evidence="1" id="KW-0479">Metal-binding</keyword>
<sequence length="407" mass="42732">MPEDVSARRRLALRASAEEDQESVLALARELVRLPSRGGIDPYQPVLDHVAGWLHHRGLRTRPLHDGAGACVGLVCEVAGAAPGPRWVLDACLDTAPFGDESAWSRPPTSAALAEGWLYGRGAADSKTTAAIFCHIAVRMARQAHRLRGTLTLLFDVDEHTGHFGGAKRYFEGPGAPDDAAGVMIGYPGIDHLVVGGRGVYRARLSVHGTASHSGGSAVTPNAIVKAADVVRTLHALRLPGGTPTFRPAGKLTITGVSAGQGYSVTPDLCLVNVDVRTTPTFTSQAAATVLGRAVRDVDAAWPTTRPTTVTVETDWPPYALPEEAPLRRALLDAAERHGLTVAPKVAGPSNIGNYLAGLGIPATAGFGPDYRGLHATDERVRVSTIPLAQAVYHDAVLELLTTGVAG</sequence>
<evidence type="ECO:0000256" key="2">
    <source>
        <dbReference type="ARBA" id="ARBA00022801"/>
    </source>
</evidence>
<dbReference type="Pfam" id="PF01546">
    <property type="entry name" value="Peptidase_M20"/>
    <property type="match status" value="1"/>
</dbReference>
<evidence type="ECO:0000313" key="5">
    <source>
        <dbReference type="Proteomes" id="UP000567795"/>
    </source>
</evidence>
<dbReference type="InterPro" id="IPR050072">
    <property type="entry name" value="Peptidase_M20A"/>
</dbReference>
<dbReference type="SUPFAM" id="SSF55031">
    <property type="entry name" value="Bacterial exopeptidase dimerisation domain"/>
    <property type="match status" value="1"/>
</dbReference>
<feature type="domain" description="Peptidase M20 dimerisation" evidence="3">
    <location>
        <begin position="196"/>
        <end position="289"/>
    </location>
</feature>
<dbReference type="SUPFAM" id="SSF53187">
    <property type="entry name" value="Zn-dependent exopeptidases"/>
    <property type="match status" value="1"/>
</dbReference>
<evidence type="ECO:0000259" key="3">
    <source>
        <dbReference type="Pfam" id="PF07687"/>
    </source>
</evidence>
<protein>
    <submittedName>
        <fullName evidence="4">Succinyl-diaminopimelate desuccinylase</fullName>
        <ecNumber evidence="4">3.5.1.18</ecNumber>
    </submittedName>
</protein>
<keyword evidence="2 4" id="KW-0378">Hydrolase</keyword>
<evidence type="ECO:0000313" key="4">
    <source>
        <dbReference type="EMBL" id="NYI07788.1"/>
    </source>
</evidence>
<name>A0A853ABC0_9ACTN</name>
<dbReference type="AlphaFoldDB" id="A0A853ABC0"/>
<organism evidence="4 5">
    <name type="scientific">Allostreptomyces psammosilenae</name>
    <dbReference type="NCBI Taxonomy" id="1892865"/>
    <lineage>
        <taxon>Bacteria</taxon>
        <taxon>Bacillati</taxon>
        <taxon>Actinomycetota</taxon>
        <taxon>Actinomycetes</taxon>
        <taxon>Kitasatosporales</taxon>
        <taxon>Streptomycetaceae</taxon>
        <taxon>Allostreptomyces</taxon>
    </lineage>
</organism>
<dbReference type="Gene3D" id="3.40.630.10">
    <property type="entry name" value="Zn peptidases"/>
    <property type="match status" value="1"/>
</dbReference>
<dbReference type="PANTHER" id="PTHR43808">
    <property type="entry name" value="ACETYLORNITHINE DEACETYLASE"/>
    <property type="match status" value="1"/>
</dbReference>
<dbReference type="InterPro" id="IPR036264">
    <property type="entry name" value="Bact_exopeptidase_dim_dom"/>
</dbReference>
<dbReference type="GO" id="GO:0009014">
    <property type="term" value="F:succinyl-diaminopimelate desuccinylase activity"/>
    <property type="evidence" value="ECO:0007669"/>
    <property type="project" value="UniProtKB-EC"/>
</dbReference>
<dbReference type="Pfam" id="PF07687">
    <property type="entry name" value="M20_dimer"/>
    <property type="match status" value="1"/>
</dbReference>
<comment type="caution">
    <text evidence="4">The sequence shown here is derived from an EMBL/GenBank/DDBJ whole genome shotgun (WGS) entry which is preliminary data.</text>
</comment>
<dbReference type="EMBL" id="JACBZD010000002">
    <property type="protein sequence ID" value="NYI07788.1"/>
    <property type="molecule type" value="Genomic_DNA"/>
</dbReference>
<keyword evidence="5" id="KW-1185">Reference proteome</keyword>
<dbReference type="Gene3D" id="3.30.70.360">
    <property type="match status" value="1"/>
</dbReference>
<accession>A0A853ABC0</accession>
<proteinExistence type="predicted"/>
<dbReference type="GO" id="GO:0046872">
    <property type="term" value="F:metal ion binding"/>
    <property type="evidence" value="ECO:0007669"/>
    <property type="project" value="UniProtKB-KW"/>
</dbReference>
<dbReference type="Proteomes" id="UP000567795">
    <property type="component" value="Unassembled WGS sequence"/>
</dbReference>
<dbReference type="RefSeq" id="WP_179816730.1">
    <property type="nucleotide sequence ID" value="NZ_JACBZD010000002.1"/>
</dbReference>
<dbReference type="InterPro" id="IPR002933">
    <property type="entry name" value="Peptidase_M20"/>
</dbReference>
<dbReference type="InterPro" id="IPR011650">
    <property type="entry name" value="Peptidase_M20_dimer"/>
</dbReference>